<reference evidence="3 4" key="1">
    <citation type="submission" date="2024-06" db="EMBL/GenBank/DDBJ databases">
        <title>The Natural Products Discovery Center: Release of the First 8490 Sequenced Strains for Exploring Actinobacteria Biosynthetic Diversity.</title>
        <authorList>
            <person name="Kalkreuter E."/>
            <person name="Kautsar S.A."/>
            <person name="Yang D."/>
            <person name="Bader C.D."/>
            <person name="Teijaro C.N."/>
            <person name="Fluegel L."/>
            <person name="Davis C.M."/>
            <person name="Simpson J.R."/>
            <person name="Lauterbach L."/>
            <person name="Steele A.D."/>
            <person name="Gui C."/>
            <person name="Meng S."/>
            <person name="Li G."/>
            <person name="Viehrig K."/>
            <person name="Ye F."/>
            <person name="Su P."/>
            <person name="Kiefer A.F."/>
            <person name="Nichols A."/>
            <person name="Cepeda A.J."/>
            <person name="Yan W."/>
            <person name="Fan B."/>
            <person name="Jiang Y."/>
            <person name="Adhikari A."/>
            <person name="Zheng C.-J."/>
            <person name="Schuster L."/>
            <person name="Cowan T.M."/>
            <person name="Smanski M.J."/>
            <person name="Chevrette M.G."/>
            <person name="De Carvalho L.P.S."/>
            <person name="Shen B."/>
        </authorList>
    </citation>
    <scope>NUCLEOTIDE SEQUENCE [LARGE SCALE GENOMIC DNA]</scope>
    <source>
        <strain evidence="3 4">NPDC050403</strain>
    </source>
</reference>
<keyword evidence="1" id="KW-0521">NADP</keyword>
<name>A0ABV3FS13_9NOCA</name>
<dbReference type="Gene3D" id="3.40.50.720">
    <property type="entry name" value="NAD(P)-binding Rossmann-like Domain"/>
    <property type="match status" value="1"/>
</dbReference>
<dbReference type="InterPro" id="IPR016040">
    <property type="entry name" value="NAD(P)-bd_dom"/>
</dbReference>
<keyword evidence="4" id="KW-1185">Reference proteome</keyword>
<dbReference type="PANTHER" id="PTHR42748:SF3">
    <property type="entry name" value="BLL4366 PROTEIN"/>
    <property type="match status" value="1"/>
</dbReference>
<dbReference type="InterPro" id="IPR036291">
    <property type="entry name" value="NAD(P)-bd_dom_sf"/>
</dbReference>
<organism evidence="3 4">
    <name type="scientific">Nocardia aurea</name>
    <dbReference type="NCBI Taxonomy" id="2144174"/>
    <lineage>
        <taxon>Bacteria</taxon>
        <taxon>Bacillati</taxon>
        <taxon>Actinomycetota</taxon>
        <taxon>Actinomycetes</taxon>
        <taxon>Mycobacteriales</taxon>
        <taxon>Nocardiaceae</taxon>
        <taxon>Nocardia</taxon>
    </lineage>
</organism>
<gene>
    <name evidence="3" type="ORF">AB0I48_11565</name>
</gene>
<dbReference type="RefSeq" id="WP_357782615.1">
    <property type="nucleotide sequence ID" value="NZ_JBFAKC010000004.1"/>
</dbReference>
<proteinExistence type="predicted"/>
<evidence type="ECO:0000259" key="2">
    <source>
        <dbReference type="Pfam" id="PF13460"/>
    </source>
</evidence>
<evidence type="ECO:0000313" key="3">
    <source>
        <dbReference type="EMBL" id="MEV0708195.1"/>
    </source>
</evidence>
<dbReference type="InterPro" id="IPR051164">
    <property type="entry name" value="NmrA-like_oxidored"/>
</dbReference>
<protein>
    <submittedName>
        <fullName evidence="3">SDR family oxidoreductase</fullName>
    </submittedName>
</protein>
<comment type="caution">
    <text evidence="3">The sequence shown here is derived from an EMBL/GenBank/DDBJ whole genome shotgun (WGS) entry which is preliminary data.</text>
</comment>
<evidence type="ECO:0000313" key="4">
    <source>
        <dbReference type="Proteomes" id="UP001551695"/>
    </source>
</evidence>
<dbReference type="SUPFAM" id="SSF51735">
    <property type="entry name" value="NAD(P)-binding Rossmann-fold domains"/>
    <property type="match status" value="1"/>
</dbReference>
<evidence type="ECO:0000256" key="1">
    <source>
        <dbReference type="ARBA" id="ARBA00022857"/>
    </source>
</evidence>
<feature type="domain" description="NAD(P)-binding" evidence="2">
    <location>
        <begin position="7"/>
        <end position="135"/>
    </location>
</feature>
<dbReference type="PANTHER" id="PTHR42748">
    <property type="entry name" value="NITROGEN METABOLITE REPRESSION PROTEIN NMRA FAMILY MEMBER"/>
    <property type="match status" value="1"/>
</dbReference>
<accession>A0ABV3FS13</accession>
<dbReference type="Proteomes" id="UP001551695">
    <property type="component" value="Unassembled WGS sequence"/>
</dbReference>
<sequence length="247" mass="25941">MKIVVIGGTGLIGSKLVTRLGEHGHRAVAAAPNTGVNTLTGEGVKEVLQGADVVIDVSNSPSFADDDVMDFFRTSTTTLLDAASGAGVGHYVALSVVGTERLPESGYFRAKVAQEELIKGSGLPYSLVHATQFFEFARSIADSATDGAYVRLSGASVQPMAADDVAAAVGRTAAGTPLNGTVEVAGPEVFGLDQWIRTVLVARSDPREVVTDPRARYFGALLELDTLLPGRDAQLAQTRLSEWLARQ</sequence>
<dbReference type="EMBL" id="JBFAKC010000004">
    <property type="protein sequence ID" value="MEV0708195.1"/>
    <property type="molecule type" value="Genomic_DNA"/>
</dbReference>
<dbReference type="Pfam" id="PF13460">
    <property type="entry name" value="NAD_binding_10"/>
    <property type="match status" value="1"/>
</dbReference>